<evidence type="ECO:0000313" key="7">
    <source>
        <dbReference type="EMBL" id="USR92240.1"/>
    </source>
</evidence>
<feature type="domain" description="Cation efflux protein transmembrane" evidence="6">
    <location>
        <begin position="18"/>
        <end position="219"/>
    </location>
</feature>
<protein>
    <submittedName>
        <fullName evidence="7">Cation transporter</fullName>
    </submittedName>
</protein>
<name>A0ABY5AT89_9CYAN</name>
<keyword evidence="3 5" id="KW-1133">Transmembrane helix</keyword>
<evidence type="ECO:0000256" key="1">
    <source>
        <dbReference type="ARBA" id="ARBA00004141"/>
    </source>
</evidence>
<sequence>MSFSAPDSAHSAPERIFWVAIWGNVALAGLGVLFGLVTRSHVILLDGVLSGLNSLIALMARQVNRRLAESQSDRLPFGDAALEPLLQVLRGAVSLVVYGFAGLVAIAALGSGGRAVRAALAVLYGVVAALGGMILANYQGKQVQGEAEPPSSSLSLGAVDARHWFVEGAMGLVIALVFAIVYLAGDRDPGLLHYVDPILVLGVVWLSVRSPWGLARQGWFEMLERSGDRRLQQRIRKLLDRPIRLIPHDSEVLRVGRFGRITYIQLYLIVSPQNELTRHVLAHDRIRQLMYDHLYKTFHDAFALEVIITSDRRWAEHAIGQHQSPP</sequence>
<dbReference type="Proteomes" id="UP001056708">
    <property type="component" value="Chromosome"/>
</dbReference>
<proteinExistence type="predicted"/>
<evidence type="ECO:0000256" key="5">
    <source>
        <dbReference type="SAM" id="Phobius"/>
    </source>
</evidence>
<dbReference type="InterPro" id="IPR027469">
    <property type="entry name" value="Cation_efflux_TMD_sf"/>
</dbReference>
<keyword evidence="8" id="KW-1185">Reference proteome</keyword>
<feature type="transmembrane region" description="Helical" evidence="5">
    <location>
        <begin position="191"/>
        <end position="208"/>
    </location>
</feature>
<comment type="subcellular location">
    <subcellularLocation>
        <location evidence="1">Membrane</location>
        <topology evidence="1">Multi-pass membrane protein</topology>
    </subcellularLocation>
</comment>
<feature type="transmembrane region" description="Helical" evidence="5">
    <location>
        <begin position="42"/>
        <end position="60"/>
    </location>
</feature>
<dbReference type="Gene3D" id="1.20.1510.10">
    <property type="entry name" value="Cation efflux protein transmembrane domain"/>
    <property type="match status" value="1"/>
</dbReference>
<organism evidence="7 8">
    <name type="scientific">Phormidium yuhuli AB48</name>
    <dbReference type="NCBI Taxonomy" id="2940671"/>
    <lineage>
        <taxon>Bacteria</taxon>
        <taxon>Bacillati</taxon>
        <taxon>Cyanobacteriota</taxon>
        <taxon>Cyanophyceae</taxon>
        <taxon>Oscillatoriophycideae</taxon>
        <taxon>Oscillatoriales</taxon>
        <taxon>Oscillatoriaceae</taxon>
        <taxon>Phormidium</taxon>
        <taxon>Phormidium yuhuli</taxon>
    </lineage>
</organism>
<reference evidence="7" key="1">
    <citation type="submission" date="2022-06" db="EMBL/GenBank/DDBJ databases">
        <title>Genome sequence of Phormidium yuhuli AB48 isolated from an industrial photobioreactor environment.</title>
        <authorList>
            <person name="Qiu Y."/>
            <person name="Noonan A.J.C."/>
            <person name="Dofher K."/>
            <person name="Koch M."/>
            <person name="Kieft B."/>
            <person name="Lin X."/>
            <person name="Ziels R.M."/>
            <person name="Hallam S.J."/>
        </authorList>
    </citation>
    <scope>NUCLEOTIDE SEQUENCE</scope>
    <source>
        <strain evidence="7">AB48</strain>
    </source>
</reference>
<feature type="transmembrane region" description="Helical" evidence="5">
    <location>
        <begin position="164"/>
        <end position="185"/>
    </location>
</feature>
<accession>A0ABY5AT89</accession>
<feature type="transmembrane region" description="Helical" evidence="5">
    <location>
        <begin position="115"/>
        <end position="136"/>
    </location>
</feature>
<dbReference type="RefSeq" id="WP_252664308.1">
    <property type="nucleotide sequence ID" value="NZ_CP098611.1"/>
</dbReference>
<gene>
    <name evidence="7" type="ORF">NEA10_05815</name>
</gene>
<feature type="transmembrane region" description="Helical" evidence="5">
    <location>
        <begin position="88"/>
        <end position="109"/>
    </location>
</feature>
<evidence type="ECO:0000256" key="3">
    <source>
        <dbReference type="ARBA" id="ARBA00022989"/>
    </source>
</evidence>
<evidence type="ECO:0000256" key="2">
    <source>
        <dbReference type="ARBA" id="ARBA00022692"/>
    </source>
</evidence>
<dbReference type="InterPro" id="IPR058533">
    <property type="entry name" value="Cation_efflux_TM"/>
</dbReference>
<dbReference type="EMBL" id="CP098611">
    <property type="protein sequence ID" value="USR92240.1"/>
    <property type="molecule type" value="Genomic_DNA"/>
</dbReference>
<evidence type="ECO:0000259" key="6">
    <source>
        <dbReference type="Pfam" id="PF01545"/>
    </source>
</evidence>
<feature type="transmembrane region" description="Helical" evidence="5">
    <location>
        <begin position="16"/>
        <end position="36"/>
    </location>
</feature>
<dbReference type="SUPFAM" id="SSF161111">
    <property type="entry name" value="Cation efflux protein transmembrane domain-like"/>
    <property type="match status" value="1"/>
</dbReference>
<evidence type="ECO:0000313" key="8">
    <source>
        <dbReference type="Proteomes" id="UP001056708"/>
    </source>
</evidence>
<keyword evidence="4 5" id="KW-0472">Membrane</keyword>
<keyword evidence="2 5" id="KW-0812">Transmembrane</keyword>
<dbReference type="Pfam" id="PF01545">
    <property type="entry name" value="Cation_efflux"/>
    <property type="match status" value="1"/>
</dbReference>
<evidence type="ECO:0000256" key="4">
    <source>
        <dbReference type="ARBA" id="ARBA00023136"/>
    </source>
</evidence>